<dbReference type="InterPro" id="IPR035914">
    <property type="entry name" value="Sperma_CUB_dom_sf"/>
</dbReference>
<evidence type="ECO:0000256" key="1">
    <source>
        <dbReference type="SAM" id="SignalP"/>
    </source>
</evidence>
<accession>A0ABP1S0F6</accession>
<dbReference type="EMBL" id="CAXLJM020000133">
    <property type="protein sequence ID" value="CAL8140155.1"/>
    <property type="molecule type" value="Genomic_DNA"/>
</dbReference>
<feature type="chain" id="PRO_5045313284" description="CUB domain-containing protein" evidence="1">
    <location>
        <begin position="20"/>
        <end position="252"/>
    </location>
</feature>
<organism evidence="2 3">
    <name type="scientific">Orchesella dallaii</name>
    <dbReference type="NCBI Taxonomy" id="48710"/>
    <lineage>
        <taxon>Eukaryota</taxon>
        <taxon>Metazoa</taxon>
        <taxon>Ecdysozoa</taxon>
        <taxon>Arthropoda</taxon>
        <taxon>Hexapoda</taxon>
        <taxon>Collembola</taxon>
        <taxon>Entomobryomorpha</taxon>
        <taxon>Entomobryoidea</taxon>
        <taxon>Orchesellidae</taxon>
        <taxon>Orchesellinae</taxon>
        <taxon>Orchesella</taxon>
    </lineage>
</organism>
<evidence type="ECO:0000313" key="3">
    <source>
        <dbReference type="Proteomes" id="UP001642540"/>
    </source>
</evidence>
<feature type="signal peptide" evidence="1">
    <location>
        <begin position="1"/>
        <end position="19"/>
    </location>
</feature>
<reference evidence="2 3" key="1">
    <citation type="submission" date="2024-08" db="EMBL/GenBank/DDBJ databases">
        <authorList>
            <person name="Cucini C."/>
            <person name="Frati F."/>
        </authorList>
    </citation>
    <scope>NUCLEOTIDE SEQUENCE [LARGE SCALE GENOMIC DNA]</scope>
</reference>
<dbReference type="SUPFAM" id="SSF49854">
    <property type="entry name" value="Spermadhesin, CUB domain"/>
    <property type="match status" value="1"/>
</dbReference>
<evidence type="ECO:0008006" key="4">
    <source>
        <dbReference type="Google" id="ProtNLM"/>
    </source>
</evidence>
<proteinExistence type="predicted"/>
<evidence type="ECO:0000313" key="2">
    <source>
        <dbReference type="EMBL" id="CAL8140155.1"/>
    </source>
</evidence>
<comment type="caution">
    <text evidence="2">The sequence shown here is derived from an EMBL/GenBank/DDBJ whole genome shotgun (WGS) entry which is preliminary data.</text>
</comment>
<gene>
    <name evidence="2" type="ORF">ODALV1_LOCUS28166</name>
</gene>
<keyword evidence="1" id="KW-0732">Signal</keyword>
<name>A0ABP1S0F6_9HEXA</name>
<protein>
    <recommendedName>
        <fullName evidence="4">CUB domain-containing protein</fullName>
    </recommendedName>
</protein>
<keyword evidence="3" id="KW-1185">Reference proteome</keyword>
<dbReference type="Proteomes" id="UP001642540">
    <property type="component" value="Unassembled WGS sequence"/>
</dbReference>
<sequence>MKTFTSILVAAVACQLATASLIPGHSEKNPLEHVDQFHSGFQPVSPTSSDSSLLTTCNGVLNTTTGGIAYKAFEPIAANERCVWTIRGGNAGGFSLNVLNIGSLGSQDTQVIATCIRHRATATHVLLNQTGPVTGFSACNVLVITLASGSDVNDASGFVLEYAVLTAGSISSRSQDYILRGTDAAIIKFPNSNDRYDNNELSTFAFLPILQRRTNLLYLRDTLEGSTCYDSVAVIRFNASSTLPTKYQNEGR</sequence>